<dbReference type="GO" id="GO:0016020">
    <property type="term" value="C:membrane"/>
    <property type="evidence" value="ECO:0007669"/>
    <property type="project" value="InterPro"/>
</dbReference>
<dbReference type="SUPFAM" id="SSF55785">
    <property type="entry name" value="PYP-like sensor domain (PAS domain)"/>
    <property type="match status" value="1"/>
</dbReference>
<name>A0A5C6B736_9PLAN</name>
<dbReference type="SMART" id="SM00086">
    <property type="entry name" value="PAC"/>
    <property type="match status" value="1"/>
</dbReference>
<evidence type="ECO:0000259" key="5">
    <source>
        <dbReference type="PROSITE" id="PS50111"/>
    </source>
</evidence>
<dbReference type="SMART" id="SM00283">
    <property type="entry name" value="MA"/>
    <property type="match status" value="1"/>
</dbReference>
<dbReference type="AlphaFoldDB" id="A0A5C6B736"/>
<dbReference type="InterPro" id="IPR000971">
    <property type="entry name" value="Globin"/>
</dbReference>
<dbReference type="RefSeq" id="WP_146373967.1">
    <property type="nucleotide sequence ID" value="NZ_SJPP01000003.1"/>
</dbReference>
<dbReference type="InterPro" id="IPR001610">
    <property type="entry name" value="PAC"/>
</dbReference>
<dbReference type="InterPro" id="IPR035965">
    <property type="entry name" value="PAS-like_dom_sf"/>
</dbReference>
<dbReference type="Gene3D" id="1.10.287.950">
    <property type="entry name" value="Methyl-accepting chemotaxis protein"/>
    <property type="match status" value="1"/>
</dbReference>
<feature type="domain" description="Globin" evidence="4">
    <location>
        <begin position="15"/>
        <end position="151"/>
    </location>
</feature>
<sequence>MAETYRQQFAFSNGSALALNAPALKRSFQAVAPRADYLADRFYSQLFLDYPEQIIRFGSTDFADQQQKLIAALSAIIRQLDDETGLVEFVTRLGERHAAYDLSEHDYLAVTETLISVFAEVLGSEFWNSEYEDAWREALATITELMQQGARTQLTKQAASVAVAVSETTVEYNSNALTTAENDTQFSDKANSPAPLPGTPAVTTEFIPPEPAPAAGHHTGDRNTMISTAQTEGRMATEAQADAGLDQQQLLELAAKVEAISKSQAVIEFELDGTIITANDNFLNTLGYSLGEIQGQHHRMFVEDGYGHSNEYQQFWGKLNRGEYVTDTFKRIGKGGTVVWIQASYNPILDPNGKPYKVIKFAVDVTEQIEMARMRSMVEEMPTNVILANSDLEITYMNPASMKKLSELQDFLPVKVKDIIGQSVDIFHKNPSYQRGILNNPDNLPYRANINVGPETLDLLVSAVRDVNGDYIGPMVTWEVITEKLRLEQEATRVQNMMDSIPINVALANRDYELVYINPASMKTLKSVEKLLPMPVDQLMGQKIDIFHKVPEHQRRIVDDPSNLPHRAKIKLGEETLDLLVSAIYDKDNQYIGPMITWSIITAQENMGSNVAEVVKVVSASASELQDGAKNMAATSEQTARQSQVVAAASEEATRNVETVSSAAEQLTASISEISRHVQDASKISHQAVQEAASANTTVQELGESSTEIGKVIKVITSIAQQTNLLALNATIEAARAGEAGKGFAVVANEVKELARQTAKATEEISQKIEAIQGSTNVAVNAIGTIGEIIGQINEISTTIAGAVEEQTAATNEISRNVSEAARGTAEVTQNIAGVSQAADESGKASGDMLAAADGLAAEADRLQQIVEEFLAD</sequence>
<organism evidence="7 8">
    <name type="scientific">Symmachiella macrocystis</name>
    <dbReference type="NCBI Taxonomy" id="2527985"/>
    <lineage>
        <taxon>Bacteria</taxon>
        <taxon>Pseudomonadati</taxon>
        <taxon>Planctomycetota</taxon>
        <taxon>Planctomycetia</taxon>
        <taxon>Planctomycetales</taxon>
        <taxon>Planctomycetaceae</taxon>
        <taxon>Symmachiella</taxon>
    </lineage>
</organism>
<dbReference type="GO" id="GO:0004888">
    <property type="term" value="F:transmembrane signaling receptor activity"/>
    <property type="evidence" value="ECO:0007669"/>
    <property type="project" value="InterPro"/>
</dbReference>
<dbReference type="PANTHER" id="PTHR32089">
    <property type="entry name" value="METHYL-ACCEPTING CHEMOTAXIS PROTEIN MCPB"/>
    <property type="match status" value="1"/>
</dbReference>
<evidence type="ECO:0000259" key="4">
    <source>
        <dbReference type="PROSITE" id="PS01033"/>
    </source>
</evidence>
<dbReference type="NCBIfam" id="TIGR00229">
    <property type="entry name" value="sensory_box"/>
    <property type="match status" value="1"/>
</dbReference>
<dbReference type="GO" id="GO:0020037">
    <property type="term" value="F:heme binding"/>
    <property type="evidence" value="ECO:0007669"/>
    <property type="project" value="InterPro"/>
</dbReference>
<accession>A0A5C6B736</accession>
<dbReference type="PROSITE" id="PS50111">
    <property type="entry name" value="CHEMOTAXIS_TRANSDUC_2"/>
    <property type="match status" value="1"/>
</dbReference>
<dbReference type="GO" id="GO:0006935">
    <property type="term" value="P:chemotaxis"/>
    <property type="evidence" value="ECO:0007669"/>
    <property type="project" value="InterPro"/>
</dbReference>
<evidence type="ECO:0000256" key="3">
    <source>
        <dbReference type="PROSITE-ProRule" id="PRU00284"/>
    </source>
</evidence>
<evidence type="ECO:0000259" key="6">
    <source>
        <dbReference type="PROSITE" id="PS50113"/>
    </source>
</evidence>
<dbReference type="SUPFAM" id="SSF58104">
    <property type="entry name" value="Methyl-accepting chemotaxis protein (MCP) signaling domain"/>
    <property type="match status" value="1"/>
</dbReference>
<dbReference type="Proteomes" id="UP000320735">
    <property type="component" value="Unassembled WGS sequence"/>
</dbReference>
<dbReference type="PANTHER" id="PTHR32089:SF112">
    <property type="entry name" value="LYSOZYME-LIKE PROTEIN-RELATED"/>
    <property type="match status" value="1"/>
</dbReference>
<dbReference type="PROSITE" id="PS50113">
    <property type="entry name" value="PAC"/>
    <property type="match status" value="1"/>
</dbReference>
<keyword evidence="1 3" id="KW-0807">Transducer</keyword>
<dbReference type="InterPro" id="IPR004090">
    <property type="entry name" value="Chemotax_Me-accpt_rcpt"/>
</dbReference>
<keyword evidence="8" id="KW-1185">Reference proteome</keyword>
<dbReference type="GO" id="GO:0019825">
    <property type="term" value="F:oxygen binding"/>
    <property type="evidence" value="ECO:0007669"/>
    <property type="project" value="InterPro"/>
</dbReference>
<comment type="caution">
    <text evidence="7">The sequence shown here is derived from an EMBL/GenBank/DDBJ whole genome shotgun (WGS) entry which is preliminary data.</text>
</comment>
<dbReference type="Pfam" id="PF00042">
    <property type="entry name" value="Globin"/>
    <property type="match status" value="1"/>
</dbReference>
<evidence type="ECO:0000313" key="8">
    <source>
        <dbReference type="Proteomes" id="UP000320735"/>
    </source>
</evidence>
<comment type="similarity">
    <text evidence="2">Belongs to the methyl-accepting chemotaxis (MCP) protein family.</text>
</comment>
<gene>
    <name evidence="7" type="primary">bdlA_1</name>
    <name evidence="7" type="ORF">CA54_55640</name>
</gene>
<dbReference type="CDD" id="cd11386">
    <property type="entry name" value="MCP_signal"/>
    <property type="match status" value="1"/>
</dbReference>
<evidence type="ECO:0000256" key="1">
    <source>
        <dbReference type="ARBA" id="ARBA00023224"/>
    </source>
</evidence>
<dbReference type="InterPro" id="IPR004089">
    <property type="entry name" value="MCPsignal_dom"/>
</dbReference>
<dbReference type="InterPro" id="IPR000700">
    <property type="entry name" value="PAS-assoc_C"/>
</dbReference>
<dbReference type="OrthoDB" id="221239at2"/>
<proteinExistence type="inferred from homology"/>
<evidence type="ECO:0000313" key="7">
    <source>
        <dbReference type="EMBL" id="TWU07159.1"/>
    </source>
</evidence>
<dbReference type="Gene3D" id="1.10.490.10">
    <property type="entry name" value="Globins"/>
    <property type="match status" value="1"/>
</dbReference>
<evidence type="ECO:0000256" key="2">
    <source>
        <dbReference type="ARBA" id="ARBA00029447"/>
    </source>
</evidence>
<feature type="domain" description="Methyl-accepting transducer" evidence="5">
    <location>
        <begin position="621"/>
        <end position="857"/>
    </location>
</feature>
<dbReference type="SUPFAM" id="SSF46458">
    <property type="entry name" value="Globin-like"/>
    <property type="match status" value="1"/>
</dbReference>
<reference evidence="7 8" key="1">
    <citation type="submission" date="2019-02" db="EMBL/GenBank/DDBJ databases">
        <title>Deep-cultivation of Planctomycetes and their phenomic and genomic characterization uncovers novel biology.</title>
        <authorList>
            <person name="Wiegand S."/>
            <person name="Jogler M."/>
            <person name="Boedeker C."/>
            <person name="Pinto D."/>
            <person name="Vollmers J."/>
            <person name="Rivas-Marin E."/>
            <person name="Kohn T."/>
            <person name="Peeters S.H."/>
            <person name="Heuer A."/>
            <person name="Rast P."/>
            <person name="Oberbeckmann S."/>
            <person name="Bunk B."/>
            <person name="Jeske O."/>
            <person name="Meyerdierks A."/>
            <person name="Storesund J.E."/>
            <person name="Kallscheuer N."/>
            <person name="Luecker S."/>
            <person name="Lage O.M."/>
            <person name="Pohl T."/>
            <person name="Merkel B.J."/>
            <person name="Hornburger P."/>
            <person name="Mueller R.-W."/>
            <person name="Bruemmer F."/>
            <person name="Labrenz M."/>
            <person name="Spormann A.M."/>
            <person name="Op Den Camp H."/>
            <person name="Overmann J."/>
            <person name="Amann R."/>
            <person name="Jetten M.S.M."/>
            <person name="Mascher T."/>
            <person name="Medema M.H."/>
            <person name="Devos D.P."/>
            <person name="Kaster A.-K."/>
            <person name="Ovreas L."/>
            <person name="Rohde M."/>
            <person name="Galperin M.Y."/>
            <person name="Jogler C."/>
        </authorList>
    </citation>
    <scope>NUCLEOTIDE SEQUENCE [LARGE SCALE GENOMIC DNA]</scope>
    <source>
        <strain evidence="7 8">CA54</strain>
    </source>
</reference>
<dbReference type="PROSITE" id="PS01033">
    <property type="entry name" value="GLOBIN"/>
    <property type="match status" value="1"/>
</dbReference>
<dbReference type="Pfam" id="PF00015">
    <property type="entry name" value="MCPsignal"/>
    <property type="match status" value="1"/>
</dbReference>
<dbReference type="CDD" id="cd00130">
    <property type="entry name" value="PAS"/>
    <property type="match status" value="1"/>
</dbReference>
<dbReference type="GO" id="GO:0007165">
    <property type="term" value="P:signal transduction"/>
    <property type="evidence" value="ECO:0007669"/>
    <property type="project" value="UniProtKB-KW"/>
</dbReference>
<dbReference type="InterPro" id="IPR009050">
    <property type="entry name" value="Globin-like_sf"/>
</dbReference>
<protein>
    <submittedName>
        <fullName evidence="7">Biofilm dispersion protein BdlA</fullName>
    </submittedName>
</protein>
<dbReference type="InterPro" id="IPR000014">
    <property type="entry name" value="PAS"/>
</dbReference>
<dbReference type="Pfam" id="PF08447">
    <property type="entry name" value="PAS_3"/>
    <property type="match status" value="1"/>
</dbReference>
<feature type="domain" description="PAC" evidence="6">
    <location>
        <begin position="325"/>
        <end position="377"/>
    </location>
</feature>
<dbReference type="InterPro" id="IPR013655">
    <property type="entry name" value="PAS_fold_3"/>
</dbReference>
<dbReference type="PRINTS" id="PR00260">
    <property type="entry name" value="CHEMTRNSDUCR"/>
</dbReference>
<dbReference type="SMART" id="SM00091">
    <property type="entry name" value="PAS"/>
    <property type="match status" value="3"/>
</dbReference>
<dbReference type="EMBL" id="SJPP01000003">
    <property type="protein sequence ID" value="TWU07159.1"/>
    <property type="molecule type" value="Genomic_DNA"/>
</dbReference>
<dbReference type="Gene3D" id="3.30.450.20">
    <property type="entry name" value="PAS domain"/>
    <property type="match status" value="3"/>
</dbReference>
<dbReference type="InterPro" id="IPR012292">
    <property type="entry name" value="Globin/Proto"/>
</dbReference>